<dbReference type="EMBL" id="LWBS01000283">
    <property type="protein sequence ID" value="OAP93500.1"/>
    <property type="molecule type" value="Genomic_DNA"/>
</dbReference>
<dbReference type="AlphaFoldDB" id="A0A179BQA4"/>
<proteinExistence type="predicted"/>
<sequence length="179" mass="19829">MGSNVRIAQRFRAGRIRSTIAKAGRFYCSRRGSDFRAASLVGEGHSLRSPARHPLDNDAAGRHAYDLRPAKSFAACDVEGIIRIAASPSAPVISVISIISVRVAITIVNAQSAGADTQLQVLRGGDFRRDCQPGYRGQADQYKLKRLMHNFLPRCYHHWSSNIGMRVLFLKARGRWIVP</sequence>
<name>A0A179BQA4_RHILE</name>
<organism evidence="1">
    <name type="scientific">Rhizobium leguminosarum</name>
    <dbReference type="NCBI Taxonomy" id="384"/>
    <lineage>
        <taxon>Bacteria</taxon>
        <taxon>Pseudomonadati</taxon>
        <taxon>Pseudomonadota</taxon>
        <taxon>Alphaproteobacteria</taxon>
        <taxon>Hyphomicrobiales</taxon>
        <taxon>Rhizobiaceae</taxon>
        <taxon>Rhizobium/Agrobacterium group</taxon>
        <taxon>Rhizobium</taxon>
    </lineage>
</organism>
<evidence type="ECO:0000313" key="1">
    <source>
        <dbReference type="EMBL" id="OAP93500.1"/>
    </source>
</evidence>
<accession>A0A179BQA4</accession>
<protein>
    <submittedName>
        <fullName evidence="1">Uncharacterized protein</fullName>
    </submittedName>
</protein>
<gene>
    <name evidence="1" type="ORF">A4U53_24920</name>
</gene>
<reference evidence="1" key="1">
    <citation type="submission" date="2016-04" db="EMBL/GenBank/DDBJ databases">
        <title>Fast-growing isolate from the root nodules of Vavilovia formosa.</title>
        <authorList>
            <person name="Kimeklis A."/>
            <person name="Safronova V."/>
            <person name="Belimov A."/>
            <person name="Andronov E."/>
        </authorList>
    </citation>
    <scope>NUCLEOTIDE SEQUENCE [LARGE SCALE GENOMIC DNA]</scope>
    <source>
        <strain evidence="1">Vaf-46</strain>
    </source>
</reference>
<comment type="caution">
    <text evidence="1">The sequence shown here is derived from an EMBL/GenBank/DDBJ whole genome shotgun (WGS) entry which is preliminary data.</text>
</comment>